<feature type="region of interest" description="Disordered" evidence="1">
    <location>
        <begin position="1"/>
        <end position="31"/>
    </location>
</feature>
<proteinExistence type="predicted"/>
<keyword evidence="2" id="KW-0472">Membrane</keyword>
<dbReference type="AlphaFoldDB" id="A0A9X1Y7T1"/>
<keyword evidence="4" id="KW-1185">Reference proteome</keyword>
<organism evidence="3 4">
    <name type="scientific">Roseomonas acroporae</name>
    <dbReference type="NCBI Taxonomy" id="2937791"/>
    <lineage>
        <taxon>Bacteria</taxon>
        <taxon>Pseudomonadati</taxon>
        <taxon>Pseudomonadota</taxon>
        <taxon>Alphaproteobacteria</taxon>
        <taxon>Acetobacterales</taxon>
        <taxon>Roseomonadaceae</taxon>
        <taxon>Roseomonas</taxon>
    </lineage>
</organism>
<reference evidence="3" key="1">
    <citation type="submission" date="2022-04" db="EMBL/GenBank/DDBJ databases">
        <title>Roseomonas acroporae sp. nov., isolated from coral Acropora digitifera.</title>
        <authorList>
            <person name="Sun H."/>
        </authorList>
    </citation>
    <scope>NUCLEOTIDE SEQUENCE</scope>
    <source>
        <strain evidence="3">NAR14</strain>
    </source>
</reference>
<dbReference type="EMBL" id="JALPRX010000038">
    <property type="protein sequence ID" value="MCK8784690.1"/>
    <property type="molecule type" value="Genomic_DNA"/>
</dbReference>
<accession>A0A9X1Y7T1</accession>
<evidence type="ECO:0000256" key="2">
    <source>
        <dbReference type="SAM" id="Phobius"/>
    </source>
</evidence>
<evidence type="ECO:0000313" key="4">
    <source>
        <dbReference type="Proteomes" id="UP001139516"/>
    </source>
</evidence>
<evidence type="ECO:0000313" key="3">
    <source>
        <dbReference type="EMBL" id="MCK8784690.1"/>
    </source>
</evidence>
<evidence type="ECO:0000256" key="1">
    <source>
        <dbReference type="SAM" id="MobiDB-lite"/>
    </source>
</evidence>
<keyword evidence="2" id="KW-0812">Transmembrane</keyword>
<gene>
    <name evidence="3" type="primary">lptC</name>
    <name evidence="3" type="ORF">M0638_09885</name>
</gene>
<dbReference type="Gene3D" id="2.60.450.10">
    <property type="entry name" value="Lipopolysaccharide (LPS) transport protein A like domain"/>
    <property type="match status" value="1"/>
</dbReference>
<sequence length="266" mass="29082">MTQADLTREVPVRRGAVPAARHADDDPTLPLPERMPDASRMADAFVTPAAAGGRARDVLGPARQRVVPTRRQMLRRRVLVRGFKWLLPVFAVLLLAAVALWPEIDSAEDRGRVAFRRVLQVRPDGMRVVSPRYQGIDEQNRPFTVTAAVAVQPPGDDNIMDLERPRADILMGSGAWVLIEARHGRYDKARQHLDLWGEVTIFQDDGTQMVTERAEAELAEGSARGDAPVAAQGPFGTLTAEGFVLTDRGAKVVFTGRAHAVLEGGS</sequence>
<dbReference type="Pfam" id="PF06835">
    <property type="entry name" value="LptC"/>
    <property type="match status" value="1"/>
</dbReference>
<dbReference type="Proteomes" id="UP001139516">
    <property type="component" value="Unassembled WGS sequence"/>
</dbReference>
<keyword evidence="2" id="KW-1133">Transmembrane helix</keyword>
<feature type="transmembrane region" description="Helical" evidence="2">
    <location>
        <begin position="78"/>
        <end position="101"/>
    </location>
</feature>
<comment type="caution">
    <text evidence="3">The sequence shown here is derived from an EMBL/GenBank/DDBJ whole genome shotgun (WGS) entry which is preliminary data.</text>
</comment>
<feature type="compositionally biased region" description="Basic and acidic residues" evidence="1">
    <location>
        <begin position="1"/>
        <end position="12"/>
    </location>
</feature>
<dbReference type="InterPro" id="IPR010664">
    <property type="entry name" value="LipoPS_assembly_LptC-rel"/>
</dbReference>
<dbReference type="RefSeq" id="WP_248666814.1">
    <property type="nucleotide sequence ID" value="NZ_JALPRX010000038.1"/>
</dbReference>
<protein>
    <submittedName>
        <fullName evidence="3">LPS export ABC transporter periplasmic protein LptC</fullName>
    </submittedName>
</protein>
<name>A0A9X1Y7T1_9PROT</name>